<protein>
    <submittedName>
        <fullName evidence="2">Uncharacterized protein</fullName>
    </submittedName>
</protein>
<feature type="transmembrane region" description="Helical" evidence="1">
    <location>
        <begin position="31"/>
        <end position="51"/>
    </location>
</feature>
<accession>A0AA42BH02</accession>
<feature type="transmembrane region" description="Helical" evidence="1">
    <location>
        <begin position="6"/>
        <end position="24"/>
    </location>
</feature>
<dbReference type="AlphaFoldDB" id="A0AA42BH02"/>
<dbReference type="Proteomes" id="UP001165292">
    <property type="component" value="Unassembled WGS sequence"/>
</dbReference>
<proteinExistence type="predicted"/>
<reference evidence="2" key="1">
    <citation type="submission" date="2022-06" db="EMBL/GenBank/DDBJ databases">
        <title>Detection of beta-lactamases in bacteria of animal origin.</title>
        <authorList>
            <person name="Mlynarcik P."/>
            <person name="Zdarska V."/>
            <person name="Chudobova H."/>
            <person name="Prochazkova P."/>
            <person name="Hricova K."/>
            <person name="Mezerova K."/>
            <person name="Bardon J."/>
            <person name="Dolejska M."/>
            <person name="Sukkar I."/>
            <person name="Kolar M."/>
        </authorList>
    </citation>
    <scope>NUCLEOTIDE SEQUENCE</scope>
    <source>
        <strain evidence="2">S 300-3</strain>
    </source>
</reference>
<evidence type="ECO:0000313" key="3">
    <source>
        <dbReference type="Proteomes" id="UP001165292"/>
    </source>
</evidence>
<keyword evidence="1" id="KW-0812">Transmembrane</keyword>
<sequence>MYDIDSMLVILFISFALMCVGFSFRDRQWGVGALAIGILSVLSTLFYKLYITFN</sequence>
<dbReference type="RefSeq" id="WP_253163386.1">
    <property type="nucleotide sequence ID" value="NZ_JAMYBS010000014.1"/>
</dbReference>
<organism evidence="2 3">
    <name type="scientific">Stutzerimonas nitrititolerans</name>
    <dbReference type="NCBI Taxonomy" id="2482751"/>
    <lineage>
        <taxon>Bacteria</taxon>
        <taxon>Pseudomonadati</taxon>
        <taxon>Pseudomonadota</taxon>
        <taxon>Gammaproteobacteria</taxon>
        <taxon>Pseudomonadales</taxon>
        <taxon>Pseudomonadaceae</taxon>
        <taxon>Stutzerimonas</taxon>
    </lineage>
</organism>
<evidence type="ECO:0000313" key="2">
    <source>
        <dbReference type="EMBL" id="MCO7545698.1"/>
    </source>
</evidence>
<keyword evidence="1" id="KW-0472">Membrane</keyword>
<comment type="caution">
    <text evidence="2">The sequence shown here is derived from an EMBL/GenBank/DDBJ whole genome shotgun (WGS) entry which is preliminary data.</text>
</comment>
<keyword evidence="1" id="KW-1133">Transmembrane helix</keyword>
<evidence type="ECO:0000256" key="1">
    <source>
        <dbReference type="SAM" id="Phobius"/>
    </source>
</evidence>
<dbReference type="EMBL" id="JAMYBS010000014">
    <property type="protein sequence ID" value="MCO7545698.1"/>
    <property type="molecule type" value="Genomic_DNA"/>
</dbReference>
<gene>
    <name evidence="2" type="ORF">NJF43_13125</name>
</gene>
<name>A0AA42BH02_9GAMM</name>